<feature type="compositionally biased region" description="Acidic residues" evidence="6">
    <location>
        <begin position="1004"/>
        <end position="1021"/>
    </location>
</feature>
<feature type="transmembrane region" description="Helical" evidence="5">
    <location>
        <begin position="35"/>
        <end position="57"/>
    </location>
</feature>
<dbReference type="PANTHER" id="PTHR39344">
    <property type="entry name" value="UPF0182 PROTEIN SLL1060"/>
    <property type="match status" value="1"/>
</dbReference>
<accession>A0ABU1Z2B4</accession>
<dbReference type="EMBL" id="JAVDXX010000001">
    <property type="protein sequence ID" value="MDR7293916.1"/>
    <property type="molecule type" value="Genomic_DNA"/>
</dbReference>
<comment type="similarity">
    <text evidence="5">Belongs to the UPF0182 family.</text>
</comment>
<keyword evidence="4 5" id="KW-0472">Membrane</keyword>
<evidence type="ECO:0000256" key="1">
    <source>
        <dbReference type="ARBA" id="ARBA00022475"/>
    </source>
</evidence>
<feature type="compositionally biased region" description="Basic and acidic residues" evidence="6">
    <location>
        <begin position="925"/>
        <end position="936"/>
    </location>
</feature>
<keyword evidence="8" id="KW-1185">Reference proteome</keyword>
<evidence type="ECO:0000313" key="8">
    <source>
        <dbReference type="Proteomes" id="UP001180715"/>
    </source>
</evidence>
<feature type="transmembrane region" description="Helical" evidence="5">
    <location>
        <begin position="173"/>
        <end position="204"/>
    </location>
</feature>
<evidence type="ECO:0000256" key="2">
    <source>
        <dbReference type="ARBA" id="ARBA00022692"/>
    </source>
</evidence>
<evidence type="ECO:0000256" key="4">
    <source>
        <dbReference type="ARBA" id="ARBA00023136"/>
    </source>
</evidence>
<name>A0ABU1Z2B4_9MICC</name>
<comment type="subcellular location">
    <subcellularLocation>
        <location evidence="5">Cell membrane</location>
        <topology evidence="5">Multi-pass membrane protein</topology>
    </subcellularLocation>
</comment>
<dbReference type="Pfam" id="PF03699">
    <property type="entry name" value="UPF0182"/>
    <property type="match status" value="1"/>
</dbReference>
<evidence type="ECO:0000256" key="6">
    <source>
        <dbReference type="SAM" id="MobiDB-lite"/>
    </source>
</evidence>
<feature type="region of interest" description="Disordered" evidence="6">
    <location>
        <begin position="729"/>
        <end position="748"/>
    </location>
</feature>
<organism evidence="7 8">
    <name type="scientific">Pseudoglutamicibacter albus</name>
    <dbReference type="NCBI Taxonomy" id="98671"/>
    <lineage>
        <taxon>Bacteria</taxon>
        <taxon>Bacillati</taxon>
        <taxon>Actinomycetota</taxon>
        <taxon>Actinomycetes</taxon>
        <taxon>Micrococcales</taxon>
        <taxon>Micrococcaceae</taxon>
        <taxon>Pseudoglutamicibacter</taxon>
    </lineage>
</organism>
<feature type="transmembrane region" description="Helical" evidence="5">
    <location>
        <begin position="129"/>
        <end position="153"/>
    </location>
</feature>
<keyword evidence="2 5" id="KW-0812">Transmembrane</keyword>
<protein>
    <recommendedName>
        <fullName evidence="5">UPF0182 protein J2S67_001184</fullName>
    </recommendedName>
</protein>
<feature type="compositionally biased region" description="Basic and acidic residues" evidence="6">
    <location>
        <begin position="509"/>
        <end position="528"/>
    </location>
</feature>
<dbReference type="InterPro" id="IPR005372">
    <property type="entry name" value="UPF0182"/>
</dbReference>
<proteinExistence type="inferred from homology"/>
<feature type="transmembrane region" description="Helical" evidence="5">
    <location>
        <begin position="300"/>
        <end position="322"/>
    </location>
</feature>
<gene>
    <name evidence="7" type="ORF">J2S67_001184</name>
</gene>
<feature type="region of interest" description="Disordered" evidence="6">
    <location>
        <begin position="984"/>
        <end position="1021"/>
    </location>
</feature>
<evidence type="ECO:0000256" key="3">
    <source>
        <dbReference type="ARBA" id="ARBA00022989"/>
    </source>
</evidence>
<evidence type="ECO:0000256" key="5">
    <source>
        <dbReference type="HAMAP-Rule" id="MF_01600"/>
    </source>
</evidence>
<feature type="region of interest" description="Disordered" evidence="6">
    <location>
        <begin position="503"/>
        <end position="535"/>
    </location>
</feature>
<feature type="transmembrane region" description="Helical" evidence="5">
    <location>
        <begin position="275"/>
        <end position="293"/>
    </location>
</feature>
<reference evidence="7" key="1">
    <citation type="submission" date="2023-07" db="EMBL/GenBank/DDBJ databases">
        <title>Sequencing the genomes of 1000 actinobacteria strains.</title>
        <authorList>
            <person name="Klenk H.-P."/>
        </authorList>
    </citation>
    <scope>NUCLEOTIDE SEQUENCE</scope>
    <source>
        <strain evidence="7">DSM 13068</strain>
    </source>
</reference>
<dbReference type="HAMAP" id="MF_01600">
    <property type="entry name" value="UPF0182"/>
    <property type="match status" value="1"/>
</dbReference>
<keyword evidence="1 5" id="KW-1003">Cell membrane</keyword>
<sequence length="1021" mass="110101">MTSGPAFPFPSRDSGGDGKNDSGSRNQNESPKIPALLPALIIVAALVGLFILFAHFYTDVLWFNQLGFADVFWTRTLTQAALFVIGALITGGAVWLHLNNAWRKRPKQSGSAAGQTVKMLEETPMFRRLGLILVPALLGVFSGITLTSGWQIVQLWLNRTPFGAKDPEFGLDISFFVMSLPFFEMVVAFLISVTLISGIAGVVAHYLTGGISFSDSGKISVTRAAGLQLGIAGALVLVAFGLRFWLESYSTVLNQLGRVPGALYSDVHAVIPTKFILAGAALIAAALFVVAGLRGKWRLPLIATAMLAVVALVAGFAFPAALEQFKVKPSQKSMERPYIQRNIDATRAAYGLEDVKLESYDAKTQPEKNALTRDVATTTNIRLLDPNIVSPTFAQLQQQRGYYTFPNTLAVDRYEIDGERQDTVIAARELAVNSQTVTNSWVNQHITYTHGYGVVAAYGNKVSQTGDPQFMLENIPSEGVLGDDSTYEPRIYFGKSSPKYSIVGGPEDWEPRELDRPAGSDGQGERRNTFSGDGGPNVGSFLNKLSYAIKFGSMDIMLSGDVNSESQILYDRHPQERVKKVAPFLTVDTSAYPAIIDGRVKWIVDAYTTTNNYPYSTSQQLGDAVRDTLTRGQGAGADQFADNVNYIRNSVKATVDAYDGSVELYAWEPDEPLLKAWSGVFPNAIKPMSEMSPKLMEHVRYPEDMFKVQRELLGKYHVQKADDFYEGNDAWQVPNDPTAGAENPPKQPPYYMSLRLPGEKEDSFSLTSSFIPEQSAGSRNQRNVMYGFLAANGDAGSTPGKVNADYGKITLLKLPTQTTVPGPGQAQQNFNSNPLISKDLNLLSGTGGSTKVIKGNLLSLPVGGGILYVQPVYVQSTGETSYPSLRKVLVSYGNSVGYADSLSEALDQVFGGDSGAQTGESGPIKGEDSEGGKDGEGSGSAPVDANAKLSDALKRANKAIKDGEDALGKQDFAAYGKAQDELQKALEDATAADEELNGTANDAADAEPEGEEQGDGQQGDE</sequence>
<comment type="caution">
    <text evidence="7">The sequence shown here is derived from an EMBL/GenBank/DDBJ whole genome shotgun (WGS) entry which is preliminary data.</text>
</comment>
<feature type="region of interest" description="Disordered" evidence="6">
    <location>
        <begin position="1"/>
        <end position="29"/>
    </location>
</feature>
<evidence type="ECO:0000313" key="7">
    <source>
        <dbReference type="EMBL" id="MDR7293916.1"/>
    </source>
</evidence>
<feature type="transmembrane region" description="Helical" evidence="5">
    <location>
        <begin position="77"/>
        <end position="98"/>
    </location>
</feature>
<feature type="transmembrane region" description="Helical" evidence="5">
    <location>
        <begin position="225"/>
        <end position="246"/>
    </location>
</feature>
<dbReference type="RefSeq" id="WP_083289476.1">
    <property type="nucleotide sequence ID" value="NZ_JAVDXX010000001.1"/>
</dbReference>
<dbReference type="PANTHER" id="PTHR39344:SF1">
    <property type="entry name" value="UPF0182 PROTEIN SLL1060"/>
    <property type="match status" value="1"/>
</dbReference>
<feature type="region of interest" description="Disordered" evidence="6">
    <location>
        <begin position="909"/>
        <end position="949"/>
    </location>
</feature>
<keyword evidence="3 5" id="KW-1133">Transmembrane helix</keyword>
<dbReference type="Proteomes" id="UP001180715">
    <property type="component" value="Unassembled WGS sequence"/>
</dbReference>